<reference evidence="2 3" key="1">
    <citation type="submission" date="2015-05" db="EMBL/GenBank/DDBJ databases">
        <title>Complete genome sequence of Corynebacterium epidermidicanis DSM 45586, isolated from the skin of a dog suffering from pruritus.</title>
        <authorList>
            <person name="Ruckert C."/>
            <person name="Albersmeier A."/>
            <person name="Winkler A."/>
            <person name="Tauch A."/>
        </authorList>
    </citation>
    <scope>NUCLEOTIDE SEQUENCE [LARGE SCALE GENOMIC DNA]</scope>
    <source>
        <strain evidence="2 3">DSM 45586</strain>
    </source>
</reference>
<dbReference type="SUPFAM" id="SSF51735">
    <property type="entry name" value="NAD(P)-binding Rossmann-fold domains"/>
    <property type="match status" value="1"/>
</dbReference>
<proteinExistence type="predicted"/>
<dbReference type="PATRIC" id="fig|1050174.4.peg.1339"/>
<dbReference type="PANTHER" id="PTHR15020">
    <property type="entry name" value="FLAVIN REDUCTASE-RELATED"/>
    <property type="match status" value="1"/>
</dbReference>
<dbReference type="KEGG" id="cei:CEPID_06640"/>
<dbReference type="Pfam" id="PF13460">
    <property type="entry name" value="NAD_binding_10"/>
    <property type="match status" value="1"/>
</dbReference>
<organism evidence="2 3">
    <name type="scientific">Corynebacterium epidermidicanis</name>
    <dbReference type="NCBI Taxonomy" id="1050174"/>
    <lineage>
        <taxon>Bacteria</taxon>
        <taxon>Bacillati</taxon>
        <taxon>Actinomycetota</taxon>
        <taxon>Actinomycetes</taxon>
        <taxon>Mycobacteriales</taxon>
        <taxon>Corynebacteriaceae</taxon>
        <taxon>Corynebacterium</taxon>
    </lineage>
</organism>
<dbReference type="STRING" id="1050174.CEPID_06640"/>
<dbReference type="Proteomes" id="UP000035368">
    <property type="component" value="Chromosome"/>
</dbReference>
<feature type="domain" description="NAD(P)-binding" evidence="1">
    <location>
        <begin position="9"/>
        <end position="197"/>
    </location>
</feature>
<dbReference type="InterPro" id="IPR036291">
    <property type="entry name" value="NAD(P)-bd_dom_sf"/>
</dbReference>
<dbReference type="Gene3D" id="3.40.50.720">
    <property type="entry name" value="NAD(P)-binding Rossmann-like Domain"/>
    <property type="match status" value="1"/>
</dbReference>
<name>A0A0G3GPR9_9CORY</name>
<evidence type="ECO:0000313" key="2">
    <source>
        <dbReference type="EMBL" id="AKK03186.1"/>
    </source>
</evidence>
<keyword evidence="3" id="KW-1185">Reference proteome</keyword>
<dbReference type="AlphaFoldDB" id="A0A0G3GPR9"/>
<evidence type="ECO:0000259" key="1">
    <source>
        <dbReference type="Pfam" id="PF13460"/>
    </source>
</evidence>
<protein>
    <submittedName>
        <fullName evidence="2">NADH(P)-binding</fullName>
    </submittedName>
</protein>
<dbReference type="EMBL" id="CP011541">
    <property type="protein sequence ID" value="AKK03186.1"/>
    <property type="molecule type" value="Genomic_DNA"/>
</dbReference>
<dbReference type="PANTHER" id="PTHR15020:SF50">
    <property type="entry name" value="UPF0659 PROTEIN YMR090W"/>
    <property type="match status" value="1"/>
</dbReference>
<dbReference type="RefSeq" id="WP_047240254.1">
    <property type="nucleotide sequence ID" value="NZ_CP011541.1"/>
</dbReference>
<dbReference type="OrthoDB" id="4248066at2"/>
<gene>
    <name evidence="2" type="ORF">CEPID_06640</name>
</gene>
<dbReference type="InterPro" id="IPR016040">
    <property type="entry name" value="NAD(P)-bd_dom"/>
</dbReference>
<accession>A0A0G3GPR9</accession>
<sequence>MTRKVLIIGGHGKVALLAALLLKDAGFDVTSMIRNPDHESDVIATGAQPLVQDLTTLSVERWQDVLGGFDSVVWSAGAGGKGTSADTYAIDRDGAMRMIDALEQLGDSAPHLVMVSYFGSVGHSVPEHHGFYPYADAKETVDVRLAHSTIKHVILAPATLTDDPTASITVHEQENAAGDLKTSRSAVAQMIVQAVNEGKESGRIAFTDA</sequence>
<evidence type="ECO:0000313" key="3">
    <source>
        <dbReference type="Proteomes" id="UP000035368"/>
    </source>
</evidence>